<evidence type="ECO:0000256" key="1">
    <source>
        <dbReference type="ARBA" id="ARBA00004613"/>
    </source>
</evidence>
<comment type="subcellular location">
    <subcellularLocation>
        <location evidence="1">Secreted</location>
    </subcellularLocation>
</comment>
<organism evidence="10 11">
    <name type="scientific">Bacillus bingmayongensis</name>
    <dbReference type="NCBI Taxonomy" id="1150157"/>
    <lineage>
        <taxon>Bacteria</taxon>
        <taxon>Bacillati</taxon>
        <taxon>Bacillota</taxon>
        <taxon>Bacilli</taxon>
        <taxon>Bacillales</taxon>
        <taxon>Bacillaceae</taxon>
        <taxon>Bacillus</taxon>
    </lineage>
</organism>
<evidence type="ECO:0000256" key="9">
    <source>
        <dbReference type="ARBA" id="ARBA00030321"/>
    </source>
</evidence>
<keyword evidence="3" id="KW-0588">Pheromone</keyword>
<dbReference type="InterPro" id="IPR009233">
    <property type="entry name" value="Competence_ComX_Bacillus"/>
</dbReference>
<comment type="subunit">
    <text evidence="7">Interacts directly with the sensor histidine kinase ComP and stimulates its activity.</text>
</comment>
<keyword evidence="4" id="KW-0178">Competence</keyword>
<dbReference type="EMBL" id="JAXOVW010000003">
    <property type="protein sequence ID" value="MDZ5606033.1"/>
    <property type="molecule type" value="Genomic_DNA"/>
</dbReference>
<protein>
    <recommendedName>
        <fullName evidence="8">ComX pheromone</fullName>
    </recommendedName>
    <alternativeName>
        <fullName evidence="9">Competence pheromone</fullName>
    </alternativeName>
</protein>
<evidence type="ECO:0000256" key="2">
    <source>
        <dbReference type="ARBA" id="ARBA00022525"/>
    </source>
</evidence>
<evidence type="ECO:0000256" key="7">
    <source>
        <dbReference type="ARBA" id="ARBA00029483"/>
    </source>
</evidence>
<dbReference type="RefSeq" id="WP_374216680.1">
    <property type="nucleotide sequence ID" value="NZ_JAXOVW010000003.1"/>
</dbReference>
<evidence type="ECO:0000256" key="8">
    <source>
        <dbReference type="ARBA" id="ARBA00029545"/>
    </source>
</evidence>
<gene>
    <name evidence="10" type="primary">comX</name>
    <name evidence="10" type="ORF">U2I54_02615</name>
</gene>
<evidence type="ECO:0000256" key="4">
    <source>
        <dbReference type="ARBA" id="ARBA00023287"/>
    </source>
</evidence>
<accession>A0ABU5JRG8</accession>
<reference evidence="11" key="1">
    <citation type="submission" date="2023-11" db="EMBL/GenBank/DDBJ databases">
        <title>Genome Sequence of Bacillus pseudomycoides stain BUPM19.</title>
        <authorList>
            <person name="Farhat A."/>
        </authorList>
    </citation>
    <scope>NUCLEOTIDE SEQUENCE [LARGE SCALE GENOMIC DNA]</scope>
    <source>
        <strain evidence="11">BUPM19</strain>
    </source>
</reference>
<proteinExistence type="predicted"/>
<keyword evidence="11" id="KW-1185">Reference proteome</keyword>
<dbReference type="Proteomes" id="UP001291930">
    <property type="component" value="Unassembled WGS sequence"/>
</dbReference>
<keyword evidence="2" id="KW-0964">Secreted</keyword>
<evidence type="ECO:0000313" key="11">
    <source>
        <dbReference type="Proteomes" id="UP001291930"/>
    </source>
</evidence>
<evidence type="ECO:0000256" key="5">
    <source>
        <dbReference type="ARBA" id="ARBA00023288"/>
    </source>
</evidence>
<dbReference type="Pfam" id="PF05952">
    <property type="entry name" value="ComX"/>
    <property type="match status" value="1"/>
</dbReference>
<evidence type="ECO:0000256" key="3">
    <source>
        <dbReference type="ARBA" id="ARBA00023044"/>
    </source>
</evidence>
<evidence type="ECO:0000256" key="6">
    <source>
        <dbReference type="ARBA" id="ARBA00023289"/>
    </source>
</evidence>
<keyword evidence="5" id="KW-0449">Lipoprotein</keyword>
<keyword evidence="6" id="KW-0636">Prenylation</keyword>
<comment type="caution">
    <text evidence="10">The sequence shown here is derived from an EMBL/GenBank/DDBJ whole genome shotgun (WGS) entry which is preliminary data.</text>
</comment>
<sequence length="51" mass="5794">MGNIIVYLLSNPEVIQQLQDGSISLEGIGKEDVALILKEVNEFIAPLYYWR</sequence>
<evidence type="ECO:0000313" key="10">
    <source>
        <dbReference type="EMBL" id="MDZ5606033.1"/>
    </source>
</evidence>
<name>A0ABU5JRG8_9BACI</name>